<dbReference type="InterPro" id="IPR036374">
    <property type="entry name" value="OxRdtase_Mopterin-bd_sf"/>
</dbReference>
<sequence length="175" mass="19229">MSRPSHLTLSLVALTTCLFMALAMAPVKATEAAPSELSPSQDETPILTLHSDGERRPVSRAEIESSPLHEVTLQHFEGPQGSFAGVWLDDFLDSQNLDASATLRLIAHDDYTVFITPQDREETRYLLATRLDGDPLTLTEFGPTMLIIPADAQAVEAGTASMTHWIWSIRDIQAQ</sequence>
<feature type="signal peptide" evidence="2">
    <location>
        <begin position="1"/>
        <end position="25"/>
    </location>
</feature>
<organism evidence="3 4">
    <name type="scientific">Billgrantia montanilacus</name>
    <dbReference type="NCBI Taxonomy" id="2282305"/>
    <lineage>
        <taxon>Bacteria</taxon>
        <taxon>Pseudomonadati</taxon>
        <taxon>Pseudomonadota</taxon>
        <taxon>Gammaproteobacteria</taxon>
        <taxon>Oceanospirillales</taxon>
        <taxon>Halomonadaceae</taxon>
        <taxon>Billgrantia</taxon>
    </lineage>
</organism>
<accession>A0A368U2E5</accession>
<protein>
    <recommendedName>
        <fullName evidence="5">Oxidoreductase molybdopterin-binding domain-containing protein</fullName>
    </recommendedName>
</protein>
<evidence type="ECO:0000313" key="4">
    <source>
        <dbReference type="Proteomes" id="UP000252405"/>
    </source>
</evidence>
<dbReference type="SUPFAM" id="SSF56524">
    <property type="entry name" value="Oxidoreductase molybdopterin-binding domain"/>
    <property type="match status" value="1"/>
</dbReference>
<comment type="caution">
    <text evidence="3">The sequence shown here is derived from an EMBL/GenBank/DDBJ whole genome shotgun (WGS) entry which is preliminary data.</text>
</comment>
<feature type="region of interest" description="Disordered" evidence="1">
    <location>
        <begin position="32"/>
        <end position="57"/>
    </location>
</feature>
<evidence type="ECO:0000256" key="2">
    <source>
        <dbReference type="SAM" id="SignalP"/>
    </source>
</evidence>
<evidence type="ECO:0000256" key="1">
    <source>
        <dbReference type="SAM" id="MobiDB-lite"/>
    </source>
</evidence>
<proteinExistence type="predicted"/>
<dbReference type="RefSeq" id="WP_114477633.1">
    <property type="nucleotide sequence ID" value="NZ_QPII01000002.1"/>
</dbReference>
<gene>
    <name evidence="3" type="ORF">DU505_03620</name>
</gene>
<name>A0A368U2E5_9GAMM</name>
<dbReference type="Proteomes" id="UP000252405">
    <property type="component" value="Unassembled WGS sequence"/>
</dbReference>
<dbReference type="EMBL" id="QPII01000002">
    <property type="protein sequence ID" value="RCV90991.1"/>
    <property type="molecule type" value="Genomic_DNA"/>
</dbReference>
<evidence type="ECO:0008006" key="5">
    <source>
        <dbReference type="Google" id="ProtNLM"/>
    </source>
</evidence>
<keyword evidence="2" id="KW-0732">Signal</keyword>
<feature type="chain" id="PRO_5016952297" description="Oxidoreductase molybdopterin-binding domain-containing protein" evidence="2">
    <location>
        <begin position="26"/>
        <end position="175"/>
    </location>
</feature>
<evidence type="ECO:0000313" key="3">
    <source>
        <dbReference type="EMBL" id="RCV90991.1"/>
    </source>
</evidence>
<keyword evidence="4" id="KW-1185">Reference proteome</keyword>
<reference evidence="3 4" key="1">
    <citation type="submission" date="2018-07" db="EMBL/GenBank/DDBJ databases">
        <title>Halomonas montanilacus sp. nov., isolated from Lake Pengyan on Tibetan Plateau.</title>
        <authorList>
            <person name="Lu H."/>
            <person name="Xing P."/>
            <person name="Wu Q."/>
        </authorList>
    </citation>
    <scope>NUCLEOTIDE SEQUENCE [LARGE SCALE GENOMIC DNA]</scope>
    <source>
        <strain evidence="3 4">PYC7W</strain>
    </source>
</reference>
<dbReference type="OrthoDB" id="5796037at2"/>
<dbReference type="AlphaFoldDB" id="A0A368U2E5"/>